<keyword evidence="5" id="KW-1185">Reference proteome</keyword>
<gene>
    <name evidence="4" type="ORF">PECAL_1P06620</name>
</gene>
<accession>A0A8J2SBB2</accession>
<dbReference type="PANTHER" id="PTHR21600">
    <property type="entry name" value="MITOCHONDRIAL RNA PSEUDOURIDINE SYNTHASE"/>
    <property type="match status" value="1"/>
</dbReference>
<dbReference type="Proteomes" id="UP000789595">
    <property type="component" value="Unassembled WGS sequence"/>
</dbReference>
<feature type="region of interest" description="Disordered" evidence="2">
    <location>
        <begin position="208"/>
        <end position="227"/>
    </location>
</feature>
<evidence type="ECO:0000256" key="2">
    <source>
        <dbReference type="SAM" id="MobiDB-lite"/>
    </source>
</evidence>
<dbReference type="GO" id="GO:0003723">
    <property type="term" value="F:RNA binding"/>
    <property type="evidence" value="ECO:0007669"/>
    <property type="project" value="InterPro"/>
</dbReference>
<comment type="caution">
    <text evidence="4">The sequence shown here is derived from an EMBL/GenBank/DDBJ whole genome shotgun (WGS) entry which is preliminary data.</text>
</comment>
<dbReference type="InterPro" id="IPR020103">
    <property type="entry name" value="PsdUridine_synth_cat_dom_sf"/>
</dbReference>
<dbReference type="Gene3D" id="3.30.2350.10">
    <property type="entry name" value="Pseudouridine synthase"/>
    <property type="match status" value="1"/>
</dbReference>
<dbReference type="Pfam" id="PF00849">
    <property type="entry name" value="PseudoU_synth_2"/>
    <property type="match status" value="1"/>
</dbReference>
<evidence type="ECO:0000259" key="3">
    <source>
        <dbReference type="PROSITE" id="PS50225"/>
    </source>
</evidence>
<name>A0A8J2SBB2_9STRA</name>
<dbReference type="GO" id="GO:0000455">
    <property type="term" value="P:enzyme-directed rRNA pseudouridine synthesis"/>
    <property type="evidence" value="ECO:0007669"/>
    <property type="project" value="TreeGrafter"/>
</dbReference>
<evidence type="ECO:0000256" key="1">
    <source>
        <dbReference type="ARBA" id="ARBA00010876"/>
    </source>
</evidence>
<dbReference type="InterPro" id="IPR006145">
    <property type="entry name" value="PsdUridine_synth_RsuA/RluA"/>
</dbReference>
<organism evidence="4 5">
    <name type="scientific">Pelagomonas calceolata</name>
    <dbReference type="NCBI Taxonomy" id="35677"/>
    <lineage>
        <taxon>Eukaryota</taxon>
        <taxon>Sar</taxon>
        <taxon>Stramenopiles</taxon>
        <taxon>Ochrophyta</taxon>
        <taxon>Pelagophyceae</taxon>
        <taxon>Pelagomonadales</taxon>
        <taxon>Pelagomonadaceae</taxon>
        <taxon>Pelagomonas</taxon>
    </lineage>
</organism>
<evidence type="ECO:0000313" key="4">
    <source>
        <dbReference type="EMBL" id="CAH0364306.1"/>
    </source>
</evidence>
<dbReference type="GO" id="GO:0009982">
    <property type="term" value="F:pseudouridine synthase activity"/>
    <property type="evidence" value="ECO:0007669"/>
    <property type="project" value="InterPro"/>
</dbReference>
<protein>
    <recommendedName>
        <fullName evidence="3">SOCS box domain-containing protein</fullName>
    </recommendedName>
</protein>
<evidence type="ECO:0000313" key="5">
    <source>
        <dbReference type="Proteomes" id="UP000789595"/>
    </source>
</evidence>
<dbReference type="PANTHER" id="PTHR21600:SF87">
    <property type="entry name" value="RNA PSEUDOURIDYLATE SYNTHASE DOMAIN-CONTAINING PROTEIN 1"/>
    <property type="match status" value="1"/>
</dbReference>
<proteinExistence type="inferred from homology"/>
<sequence length="287" mass="31121">MRLLMAACVHALTPPTTPTTPVVLEPPPPLEILYEGDTFAIVAKPGGVPSHASEYIGKDYVVPLLQRARDALGRRVNLVHRLDRGASGCVICAYADLDDAAEVTTALGEALAAGQKTYVALVRGEGFLREDLLEKAGADVPSGDLKREGWFVVDRPIKDDRGRENNATTTFKFVASTGSEDAARASLVAARPATGRWHQIRRHLNGLSHPILGDSSHGNSRTNREWRKERDLPGARLCLHLCRISLPATARTPAIDCACPLPEDLRRVLGHMGNVGDASEEFLNEML</sequence>
<dbReference type="OrthoDB" id="424794at2759"/>
<dbReference type="InterPro" id="IPR001496">
    <property type="entry name" value="SOCS_box"/>
</dbReference>
<dbReference type="InterPro" id="IPR050188">
    <property type="entry name" value="RluA_PseudoU_synthase"/>
</dbReference>
<reference evidence="4" key="1">
    <citation type="submission" date="2021-11" db="EMBL/GenBank/DDBJ databases">
        <authorList>
            <consortium name="Genoscope - CEA"/>
            <person name="William W."/>
        </authorList>
    </citation>
    <scope>NUCLEOTIDE SEQUENCE</scope>
</reference>
<dbReference type="EMBL" id="CAKKNE010000001">
    <property type="protein sequence ID" value="CAH0364306.1"/>
    <property type="molecule type" value="Genomic_DNA"/>
</dbReference>
<dbReference type="AlphaFoldDB" id="A0A8J2SBB2"/>
<dbReference type="PROSITE" id="PS50225">
    <property type="entry name" value="SOCS"/>
    <property type="match status" value="1"/>
</dbReference>
<dbReference type="SUPFAM" id="SSF55120">
    <property type="entry name" value="Pseudouridine synthase"/>
    <property type="match status" value="1"/>
</dbReference>
<comment type="similarity">
    <text evidence="1">Belongs to the pseudouridine synthase RluA family.</text>
</comment>
<feature type="domain" description="SOCS box" evidence="3">
    <location>
        <begin position="240"/>
        <end position="269"/>
    </location>
</feature>